<reference evidence="2 3" key="1">
    <citation type="submission" date="2016-10" db="EMBL/GenBank/DDBJ databases">
        <authorList>
            <person name="Varghese N."/>
            <person name="Submissions S."/>
        </authorList>
    </citation>
    <scope>NUCLEOTIDE SEQUENCE [LARGE SCALE GENOMIC DNA]</scope>
    <source>
        <strain evidence="2 3">WG10</strain>
    </source>
</reference>
<dbReference type="AlphaFoldDB" id="A0A1G6IVJ9"/>
<dbReference type="Proteomes" id="UP000324896">
    <property type="component" value="Unassembled WGS sequence"/>
</dbReference>
<dbReference type="Gene3D" id="1.10.10.60">
    <property type="entry name" value="Homeodomain-like"/>
    <property type="match status" value="1"/>
</dbReference>
<dbReference type="SUPFAM" id="SSF82771">
    <property type="entry name" value="GIY-YIG endonuclease"/>
    <property type="match status" value="1"/>
</dbReference>
<gene>
    <name evidence="2" type="ORF">SAMN04488597_10296</name>
</gene>
<dbReference type="RefSeq" id="WP_188116885.1">
    <property type="nucleotide sequence ID" value="NZ_FMYT01000002.1"/>
</dbReference>
<dbReference type="InterPro" id="IPR000305">
    <property type="entry name" value="GIY-YIG_endonuc"/>
</dbReference>
<feature type="domain" description="GIY-YIG" evidence="1">
    <location>
        <begin position="2"/>
        <end position="86"/>
    </location>
</feature>
<dbReference type="Pfam" id="PF01541">
    <property type="entry name" value="GIY-YIG"/>
    <property type="match status" value="1"/>
</dbReference>
<dbReference type="EMBL" id="FMYT01000002">
    <property type="protein sequence ID" value="SDC10431.1"/>
    <property type="molecule type" value="Genomic_DNA"/>
</dbReference>
<evidence type="ECO:0000313" key="2">
    <source>
        <dbReference type="EMBL" id="SDC10431.1"/>
    </source>
</evidence>
<dbReference type="Gene3D" id="3.40.1440.10">
    <property type="entry name" value="GIY-YIG endonuclease"/>
    <property type="match status" value="1"/>
</dbReference>
<organism evidence="2 3">
    <name type="scientific">Halanaerobium congolense</name>
    <dbReference type="NCBI Taxonomy" id="54121"/>
    <lineage>
        <taxon>Bacteria</taxon>
        <taxon>Bacillati</taxon>
        <taxon>Bacillota</taxon>
        <taxon>Clostridia</taxon>
        <taxon>Halanaerobiales</taxon>
        <taxon>Halanaerobiaceae</taxon>
        <taxon>Halanaerobium</taxon>
    </lineage>
</organism>
<proteinExistence type="predicted"/>
<evidence type="ECO:0000259" key="1">
    <source>
        <dbReference type="PROSITE" id="PS50164"/>
    </source>
</evidence>
<dbReference type="InterPro" id="IPR035901">
    <property type="entry name" value="GIY-YIG_endonuc_sf"/>
</dbReference>
<sequence length="524" mass="62025">MRKGYIYCFTNLTNGKKYIGQTVNITKRKNQHLNNFKIPFDKIYNRDNTKSFKFEILEVVEEKYLDDREMYWIAYYDTFHGPGYNHNPGGRVLKGADSPLTVIESQEIGDQIYNEYKNTDIKLLDLADKYGISKNTVQRISNGEHWATEGYEKFDRKTSMEEAIEIYEYFRDNPKTSYKEAEELFDVKEGVIYKILNADRKDLEGFEPLSYYYEPLSGAEHPSTKTNEDTCLQIYEEYKNRKFKNRLETKKFKEELSEKFGVPIFIIESIIYANHWSTEGREPLKRFDWPKEKSLNIYNKYKTEKFTQKELANEFNVSEDSVRRIVNCEHHHTEDLSPINFEVSFPGEENPNSKVSKEMGRKIYNEFRDNQKITKKMLAKKYELCTETIRNIVYGKHYTTKGLSSLRRKPKPKIGADVTKELALIIYYTCKLKNSDKEYLAKKFNISLTTVNAITNSNHKYTKKLSKLNDNITHKTVCQVLSGYYRDNYTQQELADKYKISDSTVYRIVHFEQKYSKAFDEYFN</sequence>
<dbReference type="PROSITE" id="PS50164">
    <property type="entry name" value="GIY_YIG"/>
    <property type="match status" value="1"/>
</dbReference>
<dbReference type="SMART" id="SM00465">
    <property type="entry name" value="GIYc"/>
    <property type="match status" value="1"/>
</dbReference>
<protein>
    <submittedName>
        <fullName evidence="2">GIY-YIG catalytic domain-containing protein</fullName>
    </submittedName>
</protein>
<evidence type="ECO:0000313" key="3">
    <source>
        <dbReference type="Proteomes" id="UP000324896"/>
    </source>
</evidence>
<accession>A0A1G6IVJ9</accession>
<name>A0A1G6IVJ9_9FIRM</name>